<name>A0A9D4KLE6_DREPO</name>
<protein>
    <submittedName>
        <fullName evidence="1">Uncharacterized protein</fullName>
    </submittedName>
</protein>
<proteinExistence type="predicted"/>
<accession>A0A9D4KLE6</accession>
<keyword evidence="2" id="KW-1185">Reference proteome</keyword>
<gene>
    <name evidence="1" type="ORF">DPMN_115521</name>
</gene>
<evidence type="ECO:0000313" key="2">
    <source>
        <dbReference type="Proteomes" id="UP000828390"/>
    </source>
</evidence>
<dbReference type="Proteomes" id="UP000828390">
    <property type="component" value="Unassembled WGS sequence"/>
</dbReference>
<reference evidence="1" key="2">
    <citation type="submission" date="2020-11" db="EMBL/GenBank/DDBJ databases">
        <authorList>
            <person name="McCartney M.A."/>
            <person name="Auch B."/>
            <person name="Kono T."/>
            <person name="Mallez S."/>
            <person name="Becker A."/>
            <person name="Gohl D.M."/>
            <person name="Silverstein K.A.T."/>
            <person name="Koren S."/>
            <person name="Bechman K.B."/>
            <person name="Herman A."/>
            <person name="Abrahante J.E."/>
            <person name="Garbe J."/>
        </authorList>
    </citation>
    <scope>NUCLEOTIDE SEQUENCE</scope>
    <source>
        <strain evidence="1">Duluth1</strain>
        <tissue evidence="1">Whole animal</tissue>
    </source>
</reference>
<dbReference type="AlphaFoldDB" id="A0A9D4KLE6"/>
<reference evidence="1" key="1">
    <citation type="journal article" date="2019" name="bioRxiv">
        <title>The Genome of the Zebra Mussel, Dreissena polymorpha: A Resource for Invasive Species Research.</title>
        <authorList>
            <person name="McCartney M.A."/>
            <person name="Auch B."/>
            <person name="Kono T."/>
            <person name="Mallez S."/>
            <person name="Zhang Y."/>
            <person name="Obille A."/>
            <person name="Becker A."/>
            <person name="Abrahante J.E."/>
            <person name="Garbe J."/>
            <person name="Badalamenti J.P."/>
            <person name="Herman A."/>
            <person name="Mangelson H."/>
            <person name="Liachko I."/>
            <person name="Sullivan S."/>
            <person name="Sone E.D."/>
            <person name="Koren S."/>
            <person name="Silverstein K.A.T."/>
            <person name="Beckman K.B."/>
            <person name="Gohl D.M."/>
        </authorList>
    </citation>
    <scope>NUCLEOTIDE SEQUENCE</scope>
    <source>
        <strain evidence="1">Duluth1</strain>
        <tissue evidence="1">Whole animal</tissue>
    </source>
</reference>
<dbReference type="EMBL" id="JAIWYP010000004">
    <property type="protein sequence ID" value="KAH3842033.1"/>
    <property type="molecule type" value="Genomic_DNA"/>
</dbReference>
<comment type="caution">
    <text evidence="1">The sequence shown here is derived from an EMBL/GenBank/DDBJ whole genome shotgun (WGS) entry which is preliminary data.</text>
</comment>
<organism evidence="1 2">
    <name type="scientific">Dreissena polymorpha</name>
    <name type="common">Zebra mussel</name>
    <name type="synonym">Mytilus polymorpha</name>
    <dbReference type="NCBI Taxonomy" id="45954"/>
    <lineage>
        <taxon>Eukaryota</taxon>
        <taxon>Metazoa</taxon>
        <taxon>Spiralia</taxon>
        <taxon>Lophotrochozoa</taxon>
        <taxon>Mollusca</taxon>
        <taxon>Bivalvia</taxon>
        <taxon>Autobranchia</taxon>
        <taxon>Heteroconchia</taxon>
        <taxon>Euheterodonta</taxon>
        <taxon>Imparidentia</taxon>
        <taxon>Neoheterodontei</taxon>
        <taxon>Myida</taxon>
        <taxon>Dreissenoidea</taxon>
        <taxon>Dreissenidae</taxon>
        <taxon>Dreissena</taxon>
    </lineage>
</organism>
<evidence type="ECO:0000313" key="1">
    <source>
        <dbReference type="EMBL" id="KAH3842033.1"/>
    </source>
</evidence>
<sequence>MIFFVFVVDTAQEGMVGKETYLHPCSIVVVTSGTSTTALLTTTGVCTVATRTMYIYIVEESD</sequence>